<proteinExistence type="inferred from homology"/>
<evidence type="ECO:0000256" key="1">
    <source>
        <dbReference type="ARBA" id="ARBA00009477"/>
    </source>
</evidence>
<dbReference type="InterPro" id="IPR006143">
    <property type="entry name" value="RND_pump_MFP"/>
</dbReference>
<protein>
    <submittedName>
        <fullName evidence="4">Efflux RND transporter periplasmic adaptor subunit</fullName>
    </submittedName>
</protein>
<evidence type="ECO:0000256" key="2">
    <source>
        <dbReference type="SAM" id="Coils"/>
    </source>
</evidence>
<dbReference type="Proteomes" id="UP000534783">
    <property type="component" value="Unassembled WGS sequence"/>
</dbReference>
<dbReference type="EMBL" id="VTOW01000005">
    <property type="protein sequence ID" value="NKE73266.1"/>
    <property type="molecule type" value="Genomic_DNA"/>
</dbReference>
<keyword evidence="5" id="KW-1185">Reference proteome</keyword>
<evidence type="ECO:0000259" key="3">
    <source>
        <dbReference type="Pfam" id="PF25989"/>
    </source>
</evidence>
<dbReference type="AlphaFoldDB" id="A0A7X6ID60"/>
<dbReference type="GO" id="GO:0015562">
    <property type="term" value="F:efflux transmembrane transporter activity"/>
    <property type="evidence" value="ECO:0007669"/>
    <property type="project" value="TreeGrafter"/>
</dbReference>
<dbReference type="SUPFAM" id="SSF111369">
    <property type="entry name" value="HlyD-like secretion proteins"/>
    <property type="match status" value="1"/>
</dbReference>
<reference evidence="4 5" key="1">
    <citation type="journal article" date="2020" name="Nature">
        <title>Bacterial chemolithoautotrophy via manganese oxidation.</title>
        <authorList>
            <person name="Yu H."/>
            <person name="Leadbetter J.R."/>
        </authorList>
    </citation>
    <scope>NUCLEOTIDE SEQUENCE [LARGE SCALE GENOMIC DNA]</scope>
    <source>
        <strain evidence="4 5">Mn-1</strain>
    </source>
</reference>
<comment type="caution">
    <text evidence="4">The sequence shown here is derived from an EMBL/GenBank/DDBJ whole genome shotgun (WGS) entry which is preliminary data.</text>
</comment>
<dbReference type="GO" id="GO:1990281">
    <property type="term" value="C:efflux pump complex"/>
    <property type="evidence" value="ECO:0007669"/>
    <property type="project" value="TreeGrafter"/>
</dbReference>
<dbReference type="NCBIfam" id="TIGR01730">
    <property type="entry name" value="RND_mfp"/>
    <property type="match status" value="1"/>
</dbReference>
<feature type="coiled-coil region" evidence="2">
    <location>
        <begin position="101"/>
        <end position="142"/>
    </location>
</feature>
<gene>
    <name evidence="4" type="ORF">MNODULE_21135</name>
</gene>
<dbReference type="Gene3D" id="1.10.287.470">
    <property type="entry name" value="Helix hairpin bin"/>
    <property type="match status" value="1"/>
</dbReference>
<keyword evidence="2" id="KW-0175">Coiled coil</keyword>
<comment type="similarity">
    <text evidence="1">Belongs to the membrane fusion protein (MFP) (TC 8.A.1) family.</text>
</comment>
<dbReference type="InterPro" id="IPR058637">
    <property type="entry name" value="YknX-like_C"/>
</dbReference>
<feature type="domain" description="YknX-like C-terminal permuted SH3-like" evidence="3">
    <location>
        <begin position="327"/>
        <end position="394"/>
    </location>
</feature>
<dbReference type="Gene3D" id="2.40.50.100">
    <property type="match status" value="1"/>
</dbReference>
<evidence type="ECO:0000313" key="4">
    <source>
        <dbReference type="EMBL" id="NKE73266.1"/>
    </source>
</evidence>
<evidence type="ECO:0000313" key="5">
    <source>
        <dbReference type="Proteomes" id="UP000534783"/>
    </source>
</evidence>
<dbReference type="PANTHER" id="PTHR30469">
    <property type="entry name" value="MULTIDRUG RESISTANCE PROTEIN MDTA"/>
    <property type="match status" value="1"/>
</dbReference>
<organism evidence="4 5">
    <name type="scientific">Candidatus Manganitrophus noduliformans</name>
    <dbReference type="NCBI Taxonomy" id="2606439"/>
    <lineage>
        <taxon>Bacteria</taxon>
        <taxon>Pseudomonadati</taxon>
        <taxon>Nitrospirota</taxon>
        <taxon>Nitrospiria</taxon>
        <taxon>Candidatus Troglogloeales</taxon>
        <taxon>Candidatus Manganitrophaceae</taxon>
        <taxon>Candidatus Manganitrophus</taxon>
    </lineage>
</organism>
<dbReference type="PANTHER" id="PTHR30469:SF15">
    <property type="entry name" value="HLYD FAMILY OF SECRETION PROTEINS"/>
    <property type="match status" value="1"/>
</dbReference>
<dbReference type="Gene3D" id="2.40.30.170">
    <property type="match status" value="1"/>
</dbReference>
<dbReference type="Pfam" id="PF25989">
    <property type="entry name" value="YknX_C"/>
    <property type="match status" value="1"/>
</dbReference>
<accession>A0A7X6ID60</accession>
<dbReference type="Gene3D" id="2.40.420.20">
    <property type="match status" value="1"/>
</dbReference>
<sequence length="396" mass="43371">MRRWIKRGISAAIFFGLLALLIVAFLPKPVEVETAPVAQGPFAQSVEEEGMTRVRERYLISAPLAGQLLRIQLEAGDSVKRGDVLAAMIPAAPPLLDVRTERELQERLGAAEAERMRARASVERAKAALAQAQSDLERARQLAEEGLVSAAEREQRELTVTLRTRELEAAQFESQVAEHQVDLARAALIRAKQGAGAGERLEIRSPVNGKVLRILQESERVVPLGTPLLEIADPSDLEVVVDVLTTDAVDIRPGMPARIVRYGGEAPLEGRVRRVEPSAFTKISALGVEEQRVNVVIDLTSPRERWETLGDGYRVEAQIFVFTKEDALKVPSGALFREGDRWAAFTLSDGRARKRTVEVERRSGAEAMIEGGLSVGEQVIVYPSDAVKEGVKVKPG</sequence>
<name>A0A7X6ID60_9BACT</name>